<reference evidence="7 8" key="1">
    <citation type="journal article" date="2018" name="BMC Genomics">
        <title>Genomic evidence for intraspecific hybridization in a clonal and extremely halotolerant yeast.</title>
        <authorList>
            <person name="Gostincar C."/>
            <person name="Stajich J.E."/>
            <person name="Zupancic J."/>
            <person name="Zalar P."/>
            <person name="Gunde-Cimerman N."/>
        </authorList>
    </citation>
    <scope>NUCLEOTIDE SEQUENCE [LARGE SCALE GENOMIC DNA]</scope>
    <source>
        <strain evidence="7 8">EXF-6651</strain>
    </source>
</reference>
<keyword evidence="2" id="KW-0805">Transcription regulation</keyword>
<organism evidence="7 8">
    <name type="scientific">Hortaea werneckii</name>
    <name type="common">Black yeast</name>
    <name type="synonym">Cladosporium werneckii</name>
    <dbReference type="NCBI Taxonomy" id="91943"/>
    <lineage>
        <taxon>Eukaryota</taxon>
        <taxon>Fungi</taxon>
        <taxon>Dikarya</taxon>
        <taxon>Ascomycota</taxon>
        <taxon>Pezizomycotina</taxon>
        <taxon>Dothideomycetes</taxon>
        <taxon>Dothideomycetidae</taxon>
        <taxon>Mycosphaerellales</taxon>
        <taxon>Teratosphaeriaceae</taxon>
        <taxon>Hortaea</taxon>
    </lineage>
</organism>
<feature type="compositionally biased region" description="Low complexity" evidence="5">
    <location>
        <begin position="161"/>
        <end position="171"/>
    </location>
</feature>
<protein>
    <recommendedName>
        <fullName evidence="6">Zn(2)-C6 fungal-type domain-containing protein</fullName>
    </recommendedName>
</protein>
<dbReference type="Pfam" id="PF04082">
    <property type="entry name" value="Fungal_trans"/>
    <property type="match status" value="1"/>
</dbReference>
<feature type="region of interest" description="Disordered" evidence="5">
    <location>
        <begin position="161"/>
        <end position="196"/>
    </location>
</feature>
<dbReference type="GO" id="GO:0000435">
    <property type="term" value="P:positive regulation of transcription from RNA polymerase II promoter by galactose"/>
    <property type="evidence" value="ECO:0007669"/>
    <property type="project" value="TreeGrafter"/>
</dbReference>
<dbReference type="SMART" id="SM00906">
    <property type="entry name" value="Fungal_trans"/>
    <property type="match status" value="1"/>
</dbReference>
<gene>
    <name evidence="7" type="ORF">D0866_03044</name>
</gene>
<feature type="region of interest" description="Disordered" evidence="5">
    <location>
        <begin position="613"/>
        <end position="642"/>
    </location>
</feature>
<evidence type="ECO:0000256" key="5">
    <source>
        <dbReference type="SAM" id="MobiDB-lite"/>
    </source>
</evidence>
<evidence type="ECO:0000313" key="7">
    <source>
        <dbReference type="EMBL" id="RMY37793.1"/>
    </source>
</evidence>
<proteinExistence type="predicted"/>
<dbReference type="PANTHER" id="PTHR47424:SF2">
    <property type="entry name" value="TRANSCRIPTION FACTOR DOMAIN-CONTAINING PROTEIN-RELATED"/>
    <property type="match status" value="1"/>
</dbReference>
<feature type="compositionally biased region" description="Low complexity" evidence="5">
    <location>
        <begin position="104"/>
        <end position="116"/>
    </location>
</feature>
<dbReference type="EMBL" id="QWIM01000212">
    <property type="protein sequence ID" value="RMY37793.1"/>
    <property type="molecule type" value="Genomic_DNA"/>
</dbReference>
<keyword evidence="4" id="KW-0539">Nucleus</keyword>
<dbReference type="InterPro" id="IPR001138">
    <property type="entry name" value="Zn2Cys6_DnaBD"/>
</dbReference>
<evidence type="ECO:0000256" key="4">
    <source>
        <dbReference type="ARBA" id="ARBA00023242"/>
    </source>
</evidence>
<dbReference type="CDD" id="cd00067">
    <property type="entry name" value="GAL4"/>
    <property type="match status" value="1"/>
</dbReference>
<dbReference type="GO" id="GO:0005634">
    <property type="term" value="C:nucleus"/>
    <property type="evidence" value="ECO:0007669"/>
    <property type="project" value="TreeGrafter"/>
</dbReference>
<evidence type="ECO:0000256" key="2">
    <source>
        <dbReference type="ARBA" id="ARBA00023015"/>
    </source>
</evidence>
<dbReference type="GO" id="GO:0000981">
    <property type="term" value="F:DNA-binding transcription factor activity, RNA polymerase II-specific"/>
    <property type="evidence" value="ECO:0007669"/>
    <property type="project" value="InterPro"/>
</dbReference>
<dbReference type="InterPro" id="IPR051127">
    <property type="entry name" value="Fungal_SecMet_Regulators"/>
</dbReference>
<dbReference type="GO" id="GO:0000978">
    <property type="term" value="F:RNA polymerase II cis-regulatory region sequence-specific DNA binding"/>
    <property type="evidence" value="ECO:0007669"/>
    <property type="project" value="TreeGrafter"/>
</dbReference>
<keyword evidence="1" id="KW-0479">Metal-binding</keyword>
<name>A0A3M7BD79_HORWE</name>
<dbReference type="Gene3D" id="4.10.240.10">
    <property type="entry name" value="Zn(2)-C6 fungal-type DNA-binding domain"/>
    <property type="match status" value="1"/>
</dbReference>
<dbReference type="AlphaFoldDB" id="A0A3M7BD79"/>
<comment type="caution">
    <text evidence="7">The sequence shown here is derived from an EMBL/GenBank/DDBJ whole genome shotgun (WGS) entry which is preliminary data.</text>
</comment>
<dbReference type="Proteomes" id="UP000276864">
    <property type="component" value="Unassembled WGS sequence"/>
</dbReference>
<dbReference type="SMART" id="SM00066">
    <property type="entry name" value="GAL4"/>
    <property type="match status" value="1"/>
</dbReference>
<dbReference type="PANTHER" id="PTHR47424">
    <property type="entry name" value="REGULATORY PROTEIN GAL4"/>
    <property type="match status" value="1"/>
</dbReference>
<dbReference type="InterPro" id="IPR007219">
    <property type="entry name" value="XnlR_reg_dom"/>
</dbReference>
<dbReference type="CDD" id="cd12148">
    <property type="entry name" value="fungal_TF_MHR"/>
    <property type="match status" value="1"/>
</dbReference>
<dbReference type="SUPFAM" id="SSF57701">
    <property type="entry name" value="Zn2/Cys6 DNA-binding domain"/>
    <property type="match status" value="1"/>
</dbReference>
<dbReference type="InterPro" id="IPR036864">
    <property type="entry name" value="Zn2-C6_fun-type_DNA-bd_sf"/>
</dbReference>
<keyword evidence="3" id="KW-0804">Transcription</keyword>
<evidence type="ECO:0000313" key="8">
    <source>
        <dbReference type="Proteomes" id="UP000276864"/>
    </source>
</evidence>
<dbReference type="VEuPathDB" id="FungiDB:BTJ68_07255"/>
<accession>A0A3M7BD79</accession>
<evidence type="ECO:0000259" key="6">
    <source>
        <dbReference type="PROSITE" id="PS50048"/>
    </source>
</evidence>
<feature type="domain" description="Zn(2)-C6 fungal-type" evidence="6">
    <location>
        <begin position="15"/>
        <end position="47"/>
    </location>
</feature>
<sequence length="722" mass="80128">MSSIRNRRETPSERACLQCQKRKTKCVPSNDSRKCAFCVKAGKSCTFSAPVSRTPLTRKNLDEAESRCNELEALLENRSRAAASNSAQTDAFEDARLGLESPRARTTTAETTESAPYEWNETTEGVLESSGDGRIRALDGMVSGSSAAGYLGNSSGHSLLHSVSSALPPASESLEPGRPPEGQTLTGTGTDSERAQGAEVAATLNCARFPTIMIQDHFISTYFRCYNTSYPVLHEGTFRERCNAKRTIPASSSWHMIYYMVLAIGEWLSGSCSDDQSLYYEAARSRFRVETLESGNIYTVQACLLMGNYLQKRDRPNTGFNFIGIAHRMALGLGLHRESAKSNELHDLALNSRRAIFWILYTFDSGFSITTGRPILLPDTYIDVRIPSNVDDLFRRPDGRITTEVAYPTTYSTLIALARLARIGNRFYGKLVSVEPCHDVDHQTSVMEQSLSNWRASLPSYFWDSDVPEWFRGPRQVVFWKEANIRILLLLSSQKHQKDNFDKLASGKRYQAVAEETIVDISAFCSQHTDLHLGLSWYAVYFLMQATLALSVQHVFQDSLGSNTAADRERALYTFEDMCLRSTDCLRNLSKIDKAAVRSLRVLGRLLDKVRHSSGSPRNDTRLCSALHPGTSDPTEALEPRQSHSLIPPGGADAGLPGGFGGINTVPCDNDVQDWSMAADPSFHMFFHGNQDVVDIFQDINGFPGTAESNDIMDFGNLSWYG</sequence>
<evidence type="ECO:0000256" key="1">
    <source>
        <dbReference type="ARBA" id="ARBA00022723"/>
    </source>
</evidence>
<dbReference type="GO" id="GO:0006351">
    <property type="term" value="P:DNA-templated transcription"/>
    <property type="evidence" value="ECO:0007669"/>
    <property type="project" value="InterPro"/>
</dbReference>
<dbReference type="PROSITE" id="PS50048">
    <property type="entry name" value="ZN2_CY6_FUNGAL_2"/>
    <property type="match status" value="1"/>
</dbReference>
<evidence type="ECO:0000256" key="3">
    <source>
        <dbReference type="ARBA" id="ARBA00023163"/>
    </source>
</evidence>
<feature type="region of interest" description="Disordered" evidence="5">
    <location>
        <begin position="104"/>
        <end position="128"/>
    </location>
</feature>
<dbReference type="GO" id="GO:0008270">
    <property type="term" value="F:zinc ion binding"/>
    <property type="evidence" value="ECO:0007669"/>
    <property type="project" value="InterPro"/>
</dbReference>